<evidence type="ECO:0000256" key="3">
    <source>
        <dbReference type="SAM" id="MobiDB-lite"/>
    </source>
</evidence>
<feature type="compositionally biased region" description="Low complexity" evidence="3">
    <location>
        <begin position="28"/>
        <end position="49"/>
    </location>
</feature>
<proteinExistence type="predicted"/>
<dbReference type="Proteomes" id="UP000179807">
    <property type="component" value="Unassembled WGS sequence"/>
</dbReference>
<dbReference type="InterPro" id="IPR011050">
    <property type="entry name" value="Pectin_lyase_fold/virulence"/>
</dbReference>
<evidence type="ECO:0000313" key="5">
    <source>
        <dbReference type="EMBL" id="OHS94690.1"/>
    </source>
</evidence>
<dbReference type="AlphaFoldDB" id="A0A1J4J635"/>
<feature type="region of interest" description="Disordered" evidence="3">
    <location>
        <begin position="1"/>
        <end position="53"/>
    </location>
</feature>
<keyword evidence="1" id="KW-0677">Repeat</keyword>
<dbReference type="RefSeq" id="XP_068347827.1">
    <property type="nucleotide sequence ID" value="XM_068512466.1"/>
</dbReference>
<dbReference type="InterPro" id="IPR039448">
    <property type="entry name" value="Beta_helix"/>
</dbReference>
<dbReference type="InterPro" id="IPR013083">
    <property type="entry name" value="Znf_RING/FYVE/PHD"/>
</dbReference>
<name>A0A1J4J635_9EUKA</name>
<keyword evidence="2" id="KW-0479">Metal-binding</keyword>
<dbReference type="EMBL" id="MLAK01001298">
    <property type="protein sequence ID" value="OHS94690.1"/>
    <property type="molecule type" value="Genomic_DNA"/>
</dbReference>
<dbReference type="GO" id="GO:0006511">
    <property type="term" value="P:ubiquitin-dependent protein catabolic process"/>
    <property type="evidence" value="ECO:0007669"/>
    <property type="project" value="TreeGrafter"/>
</dbReference>
<dbReference type="PANTHER" id="PTHR22990">
    <property type="entry name" value="F-BOX ONLY PROTEIN"/>
    <property type="match status" value="1"/>
</dbReference>
<keyword evidence="6" id="KW-1185">Reference proteome</keyword>
<accession>A0A1J4J635</accession>
<dbReference type="InterPro" id="IPR006626">
    <property type="entry name" value="PbH1"/>
</dbReference>
<evidence type="ECO:0000313" key="6">
    <source>
        <dbReference type="Proteomes" id="UP000179807"/>
    </source>
</evidence>
<protein>
    <recommendedName>
        <fullName evidence="4">RING-type domain-containing protein</fullName>
    </recommendedName>
</protein>
<comment type="caution">
    <text evidence="5">The sequence shown here is derived from an EMBL/GenBank/DDBJ whole genome shotgun (WGS) entry which is preliminary data.</text>
</comment>
<evidence type="ECO:0000256" key="1">
    <source>
        <dbReference type="ARBA" id="ARBA00022737"/>
    </source>
</evidence>
<dbReference type="Pfam" id="PF13229">
    <property type="entry name" value="Beta_helix"/>
    <property type="match status" value="1"/>
</dbReference>
<keyword evidence="2" id="KW-0863">Zinc-finger</keyword>
<dbReference type="PANTHER" id="PTHR22990:SF15">
    <property type="entry name" value="F-BOX ONLY PROTEIN 10"/>
    <property type="match status" value="1"/>
</dbReference>
<dbReference type="OrthoDB" id="6339724at2759"/>
<dbReference type="PROSITE" id="PS50089">
    <property type="entry name" value="ZF_RING_2"/>
    <property type="match status" value="2"/>
</dbReference>
<dbReference type="GeneID" id="94847170"/>
<dbReference type="Pfam" id="PF13920">
    <property type="entry name" value="zf-C3HC4_3"/>
    <property type="match status" value="2"/>
</dbReference>
<feature type="domain" description="RING-type" evidence="4">
    <location>
        <begin position="528"/>
        <end position="567"/>
    </location>
</feature>
<keyword evidence="2" id="KW-0862">Zinc</keyword>
<dbReference type="GO" id="GO:0008270">
    <property type="term" value="F:zinc ion binding"/>
    <property type="evidence" value="ECO:0007669"/>
    <property type="project" value="UniProtKB-KW"/>
</dbReference>
<sequence length="638" mass="70816">MQEVSFDEISQILYNAPSADHHEEEDSGSNSSYSSSSPPSENKQQPEQSVDPVELKVIPSQEEKTPEELKELVVSIKAPVVLNFPPDQTFKCQKILIEYNSSVTLRNLKFEGLIDIKNSYVTFENCELKNPEEQHAVYAIAATITFTNSKVIGSKTCGILFADNSIFTATASSFLSNEGTSIGMTKLCDCRIDHCNFENGGSNFIYCEKDSKLRVLDSTFKNNSMSSININDNSNVKIKRCTFTELQRPAIAISDSFSTQVKDCTISECQDSSLTVYHSNLVLINTTITNSKGNCVFLTTGSHLEIRGGCMSNSDYPAIILINGSDGIINDITIRDTNESGIVLRSDSSIQCQNVNICRVKNVGVKISDSRDITFKCCSIANCETDCVNVCDGSSIVFDDCVLGNAKYNIFSVYTGSNLTIRNSKVYGPHQSAIYAHRGGDAQLENVAFASTKKSLKMDKSNIYGPLLVSPPKSFVPKSVSLFRIESKRPVFASKCYIVDEPEGFNFIVNDDNLSAMFDCEVLHPPKCIKCQKVINDFRLSTCGHSVYCEECWNALENKPKDCPLCRTLITSAVPLYNESPDQSTTCAICYENPVNSYLIPCGHTLCKKCFLRCFHTSDQCPFCREQNVQVRRFVTYE</sequence>
<gene>
    <name evidence="5" type="ORF">TRFO_39134</name>
</gene>
<organism evidence="5 6">
    <name type="scientific">Tritrichomonas foetus</name>
    <dbReference type="NCBI Taxonomy" id="1144522"/>
    <lineage>
        <taxon>Eukaryota</taxon>
        <taxon>Metamonada</taxon>
        <taxon>Parabasalia</taxon>
        <taxon>Tritrichomonadida</taxon>
        <taxon>Tritrichomonadidae</taxon>
        <taxon>Tritrichomonas</taxon>
    </lineage>
</organism>
<dbReference type="SUPFAM" id="SSF51126">
    <property type="entry name" value="Pectin lyase-like"/>
    <property type="match status" value="2"/>
</dbReference>
<dbReference type="Gene3D" id="2.160.20.10">
    <property type="entry name" value="Single-stranded right-handed beta-helix, Pectin lyase-like"/>
    <property type="match status" value="2"/>
</dbReference>
<dbReference type="VEuPathDB" id="TrichDB:TRFO_39134"/>
<dbReference type="SMART" id="SM00184">
    <property type="entry name" value="RING"/>
    <property type="match status" value="2"/>
</dbReference>
<dbReference type="Gene3D" id="3.30.40.10">
    <property type="entry name" value="Zinc/RING finger domain, C3HC4 (zinc finger)"/>
    <property type="match status" value="2"/>
</dbReference>
<dbReference type="InterPro" id="IPR001841">
    <property type="entry name" value="Znf_RING"/>
</dbReference>
<dbReference type="SMART" id="SM00710">
    <property type="entry name" value="PbH1"/>
    <property type="match status" value="7"/>
</dbReference>
<evidence type="ECO:0000259" key="4">
    <source>
        <dbReference type="PROSITE" id="PS50089"/>
    </source>
</evidence>
<dbReference type="InterPro" id="IPR051550">
    <property type="entry name" value="SCF-Subunits/Alg-Epimerases"/>
</dbReference>
<reference evidence="5" key="1">
    <citation type="submission" date="2016-10" db="EMBL/GenBank/DDBJ databases">
        <authorList>
            <person name="Benchimol M."/>
            <person name="Almeida L.G."/>
            <person name="Vasconcelos A.T."/>
            <person name="Perreira-Neves A."/>
            <person name="Rosa I.A."/>
            <person name="Tasca T."/>
            <person name="Bogo M.R."/>
            <person name="de Souza W."/>
        </authorList>
    </citation>
    <scope>NUCLEOTIDE SEQUENCE [LARGE SCALE GENOMIC DNA]</scope>
    <source>
        <strain evidence="5">K</strain>
    </source>
</reference>
<dbReference type="InterPro" id="IPR012334">
    <property type="entry name" value="Pectin_lyas_fold"/>
</dbReference>
<dbReference type="SUPFAM" id="SSF57850">
    <property type="entry name" value="RING/U-box"/>
    <property type="match status" value="2"/>
</dbReference>
<feature type="domain" description="RING-type" evidence="4">
    <location>
        <begin position="587"/>
        <end position="625"/>
    </location>
</feature>
<evidence type="ECO:0000256" key="2">
    <source>
        <dbReference type="PROSITE-ProRule" id="PRU00175"/>
    </source>
</evidence>